<comment type="caution">
    <text evidence="3">The sequence shown here is derived from an EMBL/GenBank/DDBJ whole genome shotgun (WGS) entry which is preliminary data.</text>
</comment>
<dbReference type="GO" id="GO:0016787">
    <property type="term" value="F:hydrolase activity"/>
    <property type="evidence" value="ECO:0007669"/>
    <property type="project" value="UniProtKB-KW"/>
</dbReference>
<dbReference type="OrthoDB" id="9785345at2"/>
<evidence type="ECO:0000313" key="4">
    <source>
        <dbReference type="Proteomes" id="UP000010121"/>
    </source>
</evidence>
<feature type="signal peptide" evidence="1">
    <location>
        <begin position="1"/>
        <end position="23"/>
    </location>
</feature>
<dbReference type="RefSeq" id="WP_008029643.1">
    <property type="nucleotide sequence ID" value="NZ_ACYY01000008.1"/>
</dbReference>
<reference evidence="3 4" key="1">
    <citation type="submission" date="2009-08" db="EMBL/GenBank/DDBJ databases">
        <title>The draft genome of Rhodobacter sp. SW2.</title>
        <authorList>
            <consortium name="US DOE Joint Genome Institute (JGI-PGF)"/>
            <person name="Lucas S."/>
            <person name="Copeland A."/>
            <person name="Lapidus A."/>
            <person name="Glavina del Rio T."/>
            <person name="Tice H."/>
            <person name="Bruce D."/>
            <person name="Goodwin L."/>
            <person name="Pitluck S."/>
            <person name="Larimer F."/>
            <person name="Land M.L."/>
            <person name="Hauser L."/>
            <person name="Emerson D."/>
        </authorList>
    </citation>
    <scope>NUCLEOTIDE SEQUENCE [LARGE SCALE GENOMIC DNA]</scope>
    <source>
        <strain evidence="3 4">SW2</strain>
    </source>
</reference>
<dbReference type="EMBL" id="ACYY01000008">
    <property type="protein sequence ID" value="EEW25470.1"/>
    <property type="molecule type" value="Genomic_DNA"/>
</dbReference>
<accession>C8S0D6</accession>
<feature type="chain" id="PRO_5002990451" evidence="1">
    <location>
        <begin position="24"/>
        <end position="226"/>
    </location>
</feature>
<keyword evidence="1" id="KW-0732">Signal</keyword>
<keyword evidence="4" id="KW-1185">Reference proteome</keyword>
<dbReference type="InterPro" id="IPR042047">
    <property type="entry name" value="SleB_dom1"/>
</dbReference>
<gene>
    <name evidence="3" type="ORF">Rsw2DRAFT_1514</name>
</gene>
<dbReference type="AlphaFoldDB" id="C8S0D6"/>
<evidence type="ECO:0000313" key="3">
    <source>
        <dbReference type="EMBL" id="EEW25470.1"/>
    </source>
</evidence>
<dbReference type="STRING" id="371731.Rsw2DRAFT_1514"/>
<proteinExistence type="predicted"/>
<dbReference type="InterPro" id="IPR011105">
    <property type="entry name" value="Cell_wall_hydrolase_SleB"/>
</dbReference>
<dbReference type="Pfam" id="PF07486">
    <property type="entry name" value="Hydrolase_2"/>
    <property type="match status" value="1"/>
</dbReference>
<feature type="domain" description="Cell wall hydrolase SleB" evidence="2">
    <location>
        <begin position="113"/>
        <end position="220"/>
    </location>
</feature>
<dbReference type="eggNOG" id="COG3773">
    <property type="taxonomic scope" value="Bacteria"/>
</dbReference>
<dbReference type="Gene3D" id="1.10.10.2520">
    <property type="entry name" value="Cell wall hydrolase SleB, domain 1"/>
    <property type="match status" value="1"/>
</dbReference>
<name>C8S0D6_9RHOB</name>
<dbReference type="Proteomes" id="UP000010121">
    <property type="component" value="Unassembled WGS sequence"/>
</dbReference>
<organism evidence="3 4">
    <name type="scientific">Rhodobacter ferrooxidans</name>
    <dbReference type="NCBI Taxonomy" id="371731"/>
    <lineage>
        <taxon>Bacteria</taxon>
        <taxon>Pseudomonadati</taxon>
        <taxon>Pseudomonadota</taxon>
        <taxon>Alphaproteobacteria</taxon>
        <taxon>Rhodobacterales</taxon>
        <taxon>Rhodobacter group</taxon>
        <taxon>Rhodobacter</taxon>
    </lineage>
</organism>
<keyword evidence="3" id="KW-0378">Hydrolase</keyword>
<evidence type="ECO:0000256" key="1">
    <source>
        <dbReference type="SAM" id="SignalP"/>
    </source>
</evidence>
<protein>
    <submittedName>
        <fullName evidence="3">Cell wall hydrolase SleB</fullName>
    </submittedName>
</protein>
<sequence>MRLLEIWTRAAMALIVLAGAAFADVTVSQSNDPTAAIGGKLSALLGGERQALQQLAPVQLQAVANGVAAPSRKKSEAPGAVRHDAAWLATLPPATGDAQWQCLTKALYFEARGETVKGEFAVAEVILNRVDSPRYPGTICGVVNQGGNGGCQFSFTCDGYSDRIHEPAAYAQAGKIARLMLDGAPRSLTLGATHFHTRNVRPGWANRFARTAAIGAHLFYRQPSGS</sequence>
<evidence type="ECO:0000259" key="2">
    <source>
        <dbReference type="Pfam" id="PF07486"/>
    </source>
</evidence>